<dbReference type="EMBL" id="DVLF01000101">
    <property type="protein sequence ID" value="HIT50012.1"/>
    <property type="molecule type" value="Genomic_DNA"/>
</dbReference>
<organism evidence="1 2">
    <name type="scientific">Candidatus Pelethenecus faecipullorum</name>
    <dbReference type="NCBI Taxonomy" id="2840900"/>
    <lineage>
        <taxon>Bacteria</taxon>
        <taxon>Bacillati</taxon>
        <taxon>Mycoplasmatota</taxon>
        <taxon>Mollicutes</taxon>
        <taxon>Candidatus Pelethenecus</taxon>
    </lineage>
</organism>
<dbReference type="Proteomes" id="UP000886758">
    <property type="component" value="Unassembled WGS sequence"/>
</dbReference>
<comment type="caution">
    <text evidence="1">The sequence shown here is derived from an EMBL/GenBank/DDBJ whole genome shotgun (WGS) entry which is preliminary data.</text>
</comment>
<dbReference type="AlphaFoldDB" id="A0A9D1KJ04"/>
<reference evidence="1" key="1">
    <citation type="submission" date="2020-10" db="EMBL/GenBank/DDBJ databases">
        <authorList>
            <person name="Gilroy R."/>
        </authorList>
    </citation>
    <scope>NUCLEOTIDE SEQUENCE</scope>
    <source>
        <strain evidence="1">ChiW17-6978</strain>
    </source>
</reference>
<sequence length="432" mass="50204">MQKIILDDQTQYWYFPKQADFFKVLTDKLAEGYQIQKTIGLCCCLVRLERKIWLSYSQIEGIQTNIESVLKMHFKNEKIVYPNASCTILNEISAIKRYFKQEDSTDDFEGIQSVVLLILDGMGMNVLEQTLPDDAFLKRHLKKARTAVYPSTTAAATTSIKSGCFPYQTAWLGWENYFKEVDRSIVLFTGRDYQTGEDCGFSAYQALPYTLFWADLDVNGNGIEPDFSKPDRCFSEVLEQSLAKLDPKKKNVQYVYFTEPDALLHEYGLHHPKVIEKCVELDRQVEEYAKKLPEGTLLWISADHGHTAVEPIELYHFDLLLKMLKRNPTNEGRCLFFSVIPSQQEAFCKLFNDLFGYAYTLYSKEEFLKKEFLGPLENRHPRLDDFLGDYIAVATNHYYFKYVEDKDDFTFKSHHAGITADEMLVPWIVFRK</sequence>
<proteinExistence type="predicted"/>
<dbReference type="Pfam" id="PF01663">
    <property type="entry name" value="Phosphodiest"/>
    <property type="match status" value="1"/>
</dbReference>
<dbReference type="InterPro" id="IPR002591">
    <property type="entry name" value="Phosphodiest/P_Trfase"/>
</dbReference>
<evidence type="ECO:0000313" key="1">
    <source>
        <dbReference type="EMBL" id="HIT50012.1"/>
    </source>
</evidence>
<reference evidence="1" key="2">
    <citation type="journal article" date="2021" name="PeerJ">
        <title>Extensive microbial diversity within the chicken gut microbiome revealed by metagenomics and culture.</title>
        <authorList>
            <person name="Gilroy R."/>
            <person name="Ravi A."/>
            <person name="Getino M."/>
            <person name="Pursley I."/>
            <person name="Horton D.L."/>
            <person name="Alikhan N.F."/>
            <person name="Baker D."/>
            <person name="Gharbi K."/>
            <person name="Hall N."/>
            <person name="Watson M."/>
            <person name="Adriaenssens E.M."/>
            <person name="Foster-Nyarko E."/>
            <person name="Jarju S."/>
            <person name="Secka A."/>
            <person name="Antonio M."/>
            <person name="Oren A."/>
            <person name="Chaudhuri R.R."/>
            <person name="La Ragione R."/>
            <person name="Hildebrand F."/>
            <person name="Pallen M.J."/>
        </authorList>
    </citation>
    <scope>NUCLEOTIDE SEQUENCE</scope>
    <source>
        <strain evidence="1">ChiW17-6978</strain>
    </source>
</reference>
<dbReference type="InterPro" id="IPR017850">
    <property type="entry name" value="Alkaline_phosphatase_core_sf"/>
</dbReference>
<accession>A0A9D1KJ04</accession>
<protein>
    <submittedName>
        <fullName evidence="1">Alkaline phosphatase family protein</fullName>
    </submittedName>
</protein>
<evidence type="ECO:0000313" key="2">
    <source>
        <dbReference type="Proteomes" id="UP000886758"/>
    </source>
</evidence>
<dbReference type="SUPFAM" id="SSF53649">
    <property type="entry name" value="Alkaline phosphatase-like"/>
    <property type="match status" value="1"/>
</dbReference>
<gene>
    <name evidence="1" type="ORF">IAD46_03195</name>
</gene>
<name>A0A9D1KJ04_9MOLU</name>
<dbReference type="Gene3D" id="3.40.720.10">
    <property type="entry name" value="Alkaline Phosphatase, subunit A"/>
    <property type="match status" value="1"/>
</dbReference>